<dbReference type="EMBL" id="JAPFFF010000055">
    <property type="protein sequence ID" value="KAK8838370.1"/>
    <property type="molecule type" value="Genomic_DNA"/>
</dbReference>
<organism evidence="6 7">
    <name type="scientific">Tritrichomonas musculus</name>
    <dbReference type="NCBI Taxonomy" id="1915356"/>
    <lineage>
        <taxon>Eukaryota</taxon>
        <taxon>Metamonada</taxon>
        <taxon>Parabasalia</taxon>
        <taxon>Tritrichomonadida</taxon>
        <taxon>Tritrichomonadidae</taxon>
        <taxon>Tritrichomonas</taxon>
    </lineage>
</organism>
<dbReference type="PROSITE" id="PS00108">
    <property type="entry name" value="PROTEIN_KINASE_ST"/>
    <property type="match status" value="1"/>
</dbReference>
<keyword evidence="4" id="KW-0808">Transferase</keyword>
<keyword evidence="1 3" id="KW-0547">Nucleotide-binding</keyword>
<dbReference type="InterPro" id="IPR008271">
    <property type="entry name" value="Ser/Thr_kinase_AS"/>
</dbReference>
<proteinExistence type="inferred from homology"/>
<evidence type="ECO:0000256" key="1">
    <source>
        <dbReference type="ARBA" id="ARBA00022741"/>
    </source>
</evidence>
<dbReference type="SMART" id="SM00220">
    <property type="entry name" value="S_TKc"/>
    <property type="match status" value="1"/>
</dbReference>
<dbReference type="PROSITE" id="PS50011">
    <property type="entry name" value="PROTEIN_KINASE_DOM"/>
    <property type="match status" value="1"/>
</dbReference>
<dbReference type="CDD" id="cd14003">
    <property type="entry name" value="STKc_AMPK-like"/>
    <property type="match status" value="1"/>
</dbReference>
<dbReference type="Pfam" id="PF00069">
    <property type="entry name" value="Pkinase"/>
    <property type="match status" value="1"/>
</dbReference>
<dbReference type="PROSITE" id="PS00107">
    <property type="entry name" value="PROTEIN_KINASE_ATP"/>
    <property type="match status" value="1"/>
</dbReference>
<reference evidence="6 7" key="1">
    <citation type="submission" date="2024-04" db="EMBL/GenBank/DDBJ databases">
        <title>Tritrichomonas musculus Genome.</title>
        <authorList>
            <person name="Alves-Ferreira E."/>
            <person name="Grigg M."/>
            <person name="Lorenzi H."/>
            <person name="Galac M."/>
        </authorList>
    </citation>
    <scope>NUCLEOTIDE SEQUENCE [LARGE SCALE GENOMIC DNA]</scope>
    <source>
        <strain evidence="6 7">EAF2021</strain>
    </source>
</reference>
<evidence type="ECO:0000259" key="5">
    <source>
        <dbReference type="PROSITE" id="PS50011"/>
    </source>
</evidence>
<gene>
    <name evidence="6" type="ORF">M9Y10_032995</name>
</gene>
<name>A0ABR2GYQ3_9EUKA</name>
<dbReference type="InterPro" id="IPR000719">
    <property type="entry name" value="Prot_kinase_dom"/>
</dbReference>
<accession>A0ABR2GYQ3</accession>
<dbReference type="PANTHER" id="PTHR24346">
    <property type="entry name" value="MAP/MICROTUBULE AFFINITY-REGULATING KINASE"/>
    <property type="match status" value="1"/>
</dbReference>
<dbReference type="Gene3D" id="1.10.510.10">
    <property type="entry name" value="Transferase(Phosphotransferase) domain 1"/>
    <property type="match status" value="1"/>
</dbReference>
<dbReference type="SUPFAM" id="SSF56112">
    <property type="entry name" value="Protein kinase-like (PK-like)"/>
    <property type="match status" value="1"/>
</dbReference>
<comment type="caution">
    <text evidence="6">The sequence shown here is derived from an EMBL/GenBank/DDBJ whole genome shotgun (WGS) entry which is preliminary data.</text>
</comment>
<keyword evidence="4" id="KW-0418">Kinase</keyword>
<keyword evidence="7" id="KW-1185">Reference proteome</keyword>
<evidence type="ECO:0000313" key="6">
    <source>
        <dbReference type="EMBL" id="KAK8838370.1"/>
    </source>
</evidence>
<evidence type="ECO:0000313" key="7">
    <source>
        <dbReference type="Proteomes" id="UP001470230"/>
    </source>
</evidence>
<evidence type="ECO:0000256" key="4">
    <source>
        <dbReference type="RuleBase" id="RU000304"/>
    </source>
</evidence>
<comment type="similarity">
    <text evidence="4">Belongs to the protein kinase superfamily.</text>
</comment>
<evidence type="ECO:0000256" key="2">
    <source>
        <dbReference type="ARBA" id="ARBA00022840"/>
    </source>
</evidence>
<keyword evidence="2 3" id="KW-0067">ATP-binding</keyword>
<dbReference type="PANTHER" id="PTHR24346:SF30">
    <property type="entry name" value="MATERNAL EMBRYONIC LEUCINE ZIPPER KINASE"/>
    <property type="match status" value="1"/>
</dbReference>
<dbReference type="InterPro" id="IPR017441">
    <property type="entry name" value="Protein_kinase_ATP_BS"/>
</dbReference>
<dbReference type="Proteomes" id="UP001470230">
    <property type="component" value="Unassembled WGS sequence"/>
</dbReference>
<keyword evidence="4" id="KW-0723">Serine/threonine-protein kinase</keyword>
<feature type="binding site" evidence="3">
    <location>
        <position position="96"/>
    </location>
    <ligand>
        <name>ATP</name>
        <dbReference type="ChEBI" id="CHEBI:30616"/>
    </ligand>
</feature>
<protein>
    <recommendedName>
        <fullName evidence="5">Protein kinase domain-containing protein</fullName>
    </recommendedName>
</protein>
<evidence type="ECO:0000256" key="3">
    <source>
        <dbReference type="PROSITE-ProRule" id="PRU10141"/>
    </source>
</evidence>
<dbReference type="InterPro" id="IPR011009">
    <property type="entry name" value="Kinase-like_dom_sf"/>
</dbReference>
<feature type="domain" description="Protein kinase" evidence="5">
    <location>
        <begin position="58"/>
        <end position="311"/>
    </location>
</feature>
<sequence length="400" mass="45750">MSTNSNLHFPRLTKVQFQSTASQRLLCPTSPSYEDFPDKSRSGINRPTVVIPKKIFDYSLKEEIGYGAFSTVVLAINTQTNLHYACKVIPKTMIIKARMEQRFESEVRILQQFVHPGIVRLYNLLQDSLNYYLICELCPEGTLYDYQMSRGKITGYPVKFIFRQLATTLLYIHKQGIVHRDIKPENILINPQTLNIKFIDFGLSAHFEDGLLLDTNCGSPNYTSPECASGRPYNGFKSDVWSLGVVLYSLVCGMLPWTKKVLPQLLKEIQECNFFIPSNVEPECKDLIQLLMNPNPETRITLEEVLNHPWIADIPDTPLRSLEDSQQCEIDIDKVNQFFKGDLSSPSSKSEKLNQEARRLLLKARRKSISSPKLKKISNVIARPNIITKKSFDTIQDFFS</sequence>